<keyword evidence="9" id="KW-1133">Transmembrane helix</keyword>
<feature type="binding site" evidence="7">
    <location>
        <position position="283"/>
    </location>
    <ligand>
        <name>Zn(2+)</name>
        <dbReference type="ChEBI" id="CHEBI:29105"/>
        <note>catalytic</note>
    </ligand>
</feature>
<dbReference type="GO" id="GO:0004222">
    <property type="term" value="F:metalloendopeptidase activity"/>
    <property type="evidence" value="ECO:0007669"/>
    <property type="project" value="InterPro"/>
</dbReference>
<protein>
    <submittedName>
        <fullName evidence="12">STE24 endopeptidase</fullName>
    </submittedName>
</protein>
<dbReference type="Pfam" id="PF01435">
    <property type="entry name" value="Peptidase_M48"/>
    <property type="match status" value="1"/>
</dbReference>
<dbReference type="RefSeq" id="WP_091121339.1">
    <property type="nucleotide sequence ID" value="NZ_FOLB01000003.1"/>
</dbReference>
<dbReference type="GO" id="GO:0071586">
    <property type="term" value="P:CAAX-box protein processing"/>
    <property type="evidence" value="ECO:0007669"/>
    <property type="project" value="InterPro"/>
</dbReference>
<dbReference type="Proteomes" id="UP000198832">
    <property type="component" value="Unassembled WGS sequence"/>
</dbReference>
<reference evidence="12 13" key="1">
    <citation type="submission" date="2016-10" db="EMBL/GenBank/DDBJ databases">
        <authorList>
            <person name="de Groot N.N."/>
        </authorList>
    </citation>
    <scope>NUCLEOTIDE SEQUENCE [LARGE SCALE GENOMIC DNA]</scope>
    <source>
        <strain evidence="12 13">CGMCC 1.7056</strain>
    </source>
</reference>
<feature type="transmembrane region" description="Helical" evidence="9">
    <location>
        <begin position="16"/>
        <end position="38"/>
    </location>
</feature>
<keyword evidence="2 7" id="KW-0479">Metal-binding</keyword>
<dbReference type="PANTHER" id="PTHR10120">
    <property type="entry name" value="CAAX PRENYL PROTEASE 1"/>
    <property type="match status" value="1"/>
</dbReference>
<feature type="transmembrane region" description="Helical" evidence="9">
    <location>
        <begin position="180"/>
        <end position="203"/>
    </location>
</feature>
<dbReference type="GO" id="GO:0046872">
    <property type="term" value="F:metal ion binding"/>
    <property type="evidence" value="ECO:0007669"/>
    <property type="project" value="UniProtKB-KW"/>
</dbReference>
<feature type="binding site" evidence="7">
    <location>
        <position position="287"/>
    </location>
    <ligand>
        <name>Zn(2+)</name>
        <dbReference type="ChEBI" id="CHEBI:29105"/>
        <note>catalytic</note>
    </ligand>
</feature>
<evidence type="ECO:0000256" key="3">
    <source>
        <dbReference type="ARBA" id="ARBA00022801"/>
    </source>
</evidence>
<keyword evidence="9" id="KW-0472">Membrane</keyword>
<accession>A0A1I1G3V5</accession>
<feature type="active site" evidence="6">
    <location>
        <position position="284"/>
    </location>
</feature>
<feature type="domain" description="CAAX prenyl protease 1 N-terminal" evidence="11">
    <location>
        <begin position="139"/>
        <end position="209"/>
    </location>
</feature>
<feature type="transmembrane region" description="Helical" evidence="9">
    <location>
        <begin position="153"/>
        <end position="173"/>
    </location>
</feature>
<feature type="transmembrane region" description="Helical" evidence="9">
    <location>
        <begin position="293"/>
        <end position="313"/>
    </location>
</feature>
<feature type="transmembrane region" description="Helical" evidence="9">
    <location>
        <begin position="325"/>
        <end position="348"/>
    </location>
</feature>
<keyword evidence="1 8" id="KW-0645">Protease</keyword>
<keyword evidence="4 7" id="KW-0862">Zinc</keyword>
<keyword evidence="9" id="KW-0812">Transmembrane</keyword>
<evidence type="ECO:0000259" key="10">
    <source>
        <dbReference type="Pfam" id="PF01435"/>
    </source>
</evidence>
<feature type="transmembrane region" description="Helical" evidence="9">
    <location>
        <begin position="72"/>
        <end position="93"/>
    </location>
</feature>
<dbReference type="EMBL" id="FOLB01000003">
    <property type="protein sequence ID" value="SFC06427.1"/>
    <property type="molecule type" value="Genomic_DNA"/>
</dbReference>
<proteinExistence type="inferred from homology"/>
<dbReference type="Gene3D" id="3.30.2010.10">
    <property type="entry name" value="Metalloproteases ('zincins'), catalytic domain"/>
    <property type="match status" value="1"/>
</dbReference>
<feature type="active site" description="Proton donor" evidence="6">
    <location>
        <position position="361"/>
    </location>
</feature>
<keyword evidence="3 8" id="KW-0378">Hydrolase</keyword>
<evidence type="ECO:0000256" key="4">
    <source>
        <dbReference type="ARBA" id="ARBA00022833"/>
    </source>
</evidence>
<feature type="transmembrane region" description="Helical" evidence="9">
    <location>
        <begin position="105"/>
        <end position="129"/>
    </location>
</feature>
<evidence type="ECO:0000256" key="8">
    <source>
        <dbReference type="RuleBase" id="RU003983"/>
    </source>
</evidence>
<dbReference type="InterPro" id="IPR027057">
    <property type="entry name" value="CAXX_Prtase_1"/>
</dbReference>
<comment type="similarity">
    <text evidence="8">Belongs to the peptidase M48 family.</text>
</comment>
<evidence type="ECO:0000256" key="2">
    <source>
        <dbReference type="ARBA" id="ARBA00022723"/>
    </source>
</evidence>
<organism evidence="12 13">
    <name type="scientific">Nocardioides terrae</name>
    <dbReference type="NCBI Taxonomy" id="574651"/>
    <lineage>
        <taxon>Bacteria</taxon>
        <taxon>Bacillati</taxon>
        <taxon>Actinomycetota</taxon>
        <taxon>Actinomycetes</taxon>
        <taxon>Propionibacteriales</taxon>
        <taxon>Nocardioidaceae</taxon>
        <taxon>Nocardioides</taxon>
    </lineage>
</organism>
<dbReference type="Pfam" id="PF16491">
    <property type="entry name" value="Peptidase_M48_N"/>
    <property type="match status" value="1"/>
</dbReference>
<evidence type="ECO:0000259" key="11">
    <source>
        <dbReference type="Pfam" id="PF16491"/>
    </source>
</evidence>
<keyword evidence="13" id="KW-1185">Reference proteome</keyword>
<evidence type="ECO:0000256" key="9">
    <source>
        <dbReference type="SAM" id="Phobius"/>
    </source>
</evidence>
<dbReference type="InterPro" id="IPR001915">
    <property type="entry name" value="Peptidase_M48"/>
</dbReference>
<sequence>MSGASGSNETVRARRVALAVLGIGLVAFVVLAVVRVPWRPYPGGPLNPPSPGSVFSDAQLSAMQDYSSFARLWSRSSLVVSLLVACVIGFSPLGRRLMALARGPWWLRVVEGVAVLELIGVVATLLPAIQLRRRQLDVGLSHQAWSGFASDQAISLLVSVVGTSLGLLALMACVRRSRRLWPAVAGGLLAVLVLLGSFVYPVLVEPLFNDFTSLPDGPLRSGVLDLARQDGVRIDDVLVTDASRRTTTLNAYVSGFGGTRRVVLYDNLVDDVSEPEALSVVAHELGHAKYDDVLTGSLLGAAGSVVGIGLLGLTVERRRRAPTSIGDPAAVPMLLALLALGTVVALPVQNTISRQIETRADVTALRTTRDAGAFVDLQRQLAISSLQDPAPASWSQFWFGSHPTVLQRIALARRVTD</sequence>
<evidence type="ECO:0000313" key="13">
    <source>
        <dbReference type="Proteomes" id="UP000198832"/>
    </source>
</evidence>
<evidence type="ECO:0000256" key="5">
    <source>
        <dbReference type="ARBA" id="ARBA00023049"/>
    </source>
</evidence>
<comment type="cofactor">
    <cofactor evidence="7 8">
        <name>Zn(2+)</name>
        <dbReference type="ChEBI" id="CHEBI:29105"/>
    </cofactor>
    <text evidence="7 8">Binds 1 zinc ion per subunit.</text>
</comment>
<evidence type="ECO:0000313" key="12">
    <source>
        <dbReference type="EMBL" id="SFC06427.1"/>
    </source>
</evidence>
<feature type="binding site" evidence="7">
    <location>
        <position position="357"/>
    </location>
    <ligand>
        <name>Zn(2+)</name>
        <dbReference type="ChEBI" id="CHEBI:29105"/>
        <note>catalytic</note>
    </ligand>
</feature>
<gene>
    <name evidence="12" type="ORF">SAMN04487968_103249</name>
</gene>
<dbReference type="OrthoDB" id="9781930at2"/>
<keyword evidence="5 8" id="KW-0482">Metalloprotease</keyword>
<evidence type="ECO:0000256" key="6">
    <source>
        <dbReference type="PIRSR" id="PIRSR627057-1"/>
    </source>
</evidence>
<dbReference type="AlphaFoldDB" id="A0A1I1G3V5"/>
<dbReference type="CDD" id="cd07343">
    <property type="entry name" value="M48A_Zmpste24p_like"/>
    <property type="match status" value="1"/>
</dbReference>
<feature type="domain" description="Peptidase M48" evidence="10">
    <location>
        <begin position="217"/>
        <end position="413"/>
    </location>
</feature>
<evidence type="ECO:0000256" key="7">
    <source>
        <dbReference type="PIRSR" id="PIRSR627057-2"/>
    </source>
</evidence>
<name>A0A1I1G3V5_9ACTN</name>
<dbReference type="InterPro" id="IPR032456">
    <property type="entry name" value="Peptidase_M48_N"/>
</dbReference>
<dbReference type="STRING" id="574651.SAMN04487968_103249"/>
<evidence type="ECO:0000256" key="1">
    <source>
        <dbReference type="ARBA" id="ARBA00022670"/>
    </source>
</evidence>